<keyword evidence="4" id="KW-1185">Reference proteome</keyword>
<dbReference type="OrthoDB" id="288942at2759"/>
<accession>A0A0D2N0V4</accession>
<dbReference type="STRING" id="945553.A0A0D2N0V4"/>
<sequence length="511" mass="55043">MAATAYLIAPTTPPDYHRIISPTLQVPSDPQISVPVGLLACQRDPLLRTLQTTVVSASVAQPPAIPAQKKGKKAVLAPEVPNELLLHVLLHDTVIFPEGGGQPTDTGRIITEVDGAIWEVVQAKRHGGHAVHYVKIRDGVHADTALLAFQPGAKVTVALGEEGYDRRYDHMSMHTSQHMLSALLETRLDLPTLSWSLTSHPSPCYVEIPRGMSQEEIASIQAEANRLVFEGRKVHVEVEELDVAQEQAKVIPKLESGRSVGKALPKDYTGGVKRVVVIDGVDRNPCCGTHLPSIHNLQLFLIPHTEALSRSSTTSARLYFLAGPRLITYLTSTHASLASTASILSCGPTLVPDRVTQVVDERKKAEKRVTDTEQGLAEYIAKGLAAEIISKDNANELYKHHFHRTDDTGNALGFLTSIAFSLGAVAPPGAEGGRPYIIVLSSTPSTQTANTISTVLVVGTDDAKVKVVGDALKTKLAIKGGGRGTRWSGKFTGVWKESRENTSIEEILSTL</sequence>
<dbReference type="SUPFAM" id="SSF50447">
    <property type="entry name" value="Translation proteins"/>
    <property type="match status" value="1"/>
</dbReference>
<gene>
    <name evidence="3" type="ORF">HYPSUDRAFT_60870</name>
</gene>
<dbReference type="EMBL" id="KN817518">
    <property type="protein sequence ID" value="KJA30033.1"/>
    <property type="molecule type" value="Genomic_DNA"/>
</dbReference>
<dbReference type="GO" id="GO:0046872">
    <property type="term" value="F:metal ion binding"/>
    <property type="evidence" value="ECO:0007669"/>
    <property type="project" value="UniProtKB-KW"/>
</dbReference>
<keyword evidence="2" id="KW-0862">Zinc</keyword>
<dbReference type="GO" id="GO:0000166">
    <property type="term" value="F:nucleotide binding"/>
    <property type="evidence" value="ECO:0007669"/>
    <property type="project" value="InterPro"/>
</dbReference>
<dbReference type="SUPFAM" id="SSF55186">
    <property type="entry name" value="ThrRS/AlaRS common domain"/>
    <property type="match status" value="1"/>
</dbReference>
<dbReference type="Proteomes" id="UP000054270">
    <property type="component" value="Unassembled WGS sequence"/>
</dbReference>
<dbReference type="InterPro" id="IPR051335">
    <property type="entry name" value="Alanyl-tRNA_Editing_Enzymes"/>
</dbReference>
<evidence type="ECO:0000313" key="3">
    <source>
        <dbReference type="EMBL" id="KJA30033.1"/>
    </source>
</evidence>
<evidence type="ECO:0000256" key="2">
    <source>
        <dbReference type="ARBA" id="ARBA00022833"/>
    </source>
</evidence>
<dbReference type="AlphaFoldDB" id="A0A0D2N0V4"/>
<dbReference type="Gene3D" id="3.30.980.10">
    <property type="entry name" value="Threonyl-trna Synthetase, Chain A, domain 2"/>
    <property type="match status" value="1"/>
</dbReference>
<dbReference type="InterPro" id="IPR018163">
    <property type="entry name" value="Thr/Ala-tRNA-synth_IIc_edit"/>
</dbReference>
<dbReference type="OMA" id="CMHTSQH"/>
<dbReference type="Gene3D" id="2.40.30.130">
    <property type="match status" value="1"/>
</dbReference>
<evidence type="ECO:0000313" key="4">
    <source>
        <dbReference type="Proteomes" id="UP000054270"/>
    </source>
</evidence>
<evidence type="ECO:0000256" key="1">
    <source>
        <dbReference type="ARBA" id="ARBA00022723"/>
    </source>
</evidence>
<name>A0A0D2N0V4_HYPSF</name>
<protein>
    <recommendedName>
        <fullName evidence="5">Threonyl/alanyl tRNA synthetase SAD domain-containing protein</fullName>
    </recommendedName>
</protein>
<dbReference type="InterPro" id="IPR009000">
    <property type="entry name" value="Transl_B-barrel_sf"/>
</dbReference>
<reference evidence="4" key="1">
    <citation type="submission" date="2014-04" db="EMBL/GenBank/DDBJ databases">
        <title>Evolutionary Origins and Diversification of the Mycorrhizal Mutualists.</title>
        <authorList>
            <consortium name="DOE Joint Genome Institute"/>
            <consortium name="Mycorrhizal Genomics Consortium"/>
            <person name="Kohler A."/>
            <person name="Kuo A."/>
            <person name="Nagy L.G."/>
            <person name="Floudas D."/>
            <person name="Copeland A."/>
            <person name="Barry K.W."/>
            <person name="Cichocki N."/>
            <person name="Veneault-Fourrey C."/>
            <person name="LaButti K."/>
            <person name="Lindquist E.A."/>
            <person name="Lipzen A."/>
            <person name="Lundell T."/>
            <person name="Morin E."/>
            <person name="Murat C."/>
            <person name="Riley R."/>
            <person name="Ohm R."/>
            <person name="Sun H."/>
            <person name="Tunlid A."/>
            <person name="Henrissat B."/>
            <person name="Grigoriev I.V."/>
            <person name="Hibbett D.S."/>
            <person name="Martin F."/>
        </authorList>
    </citation>
    <scope>NUCLEOTIDE SEQUENCE [LARGE SCALE GENOMIC DNA]</scope>
    <source>
        <strain evidence="4">FD-334 SS-4</strain>
    </source>
</reference>
<proteinExistence type="predicted"/>
<dbReference type="PANTHER" id="PTHR43462:SF1">
    <property type="entry name" value="ALANYL-TRNA EDITING PROTEIN AARSD1"/>
    <property type="match status" value="1"/>
</dbReference>
<dbReference type="PANTHER" id="PTHR43462">
    <property type="entry name" value="ALANYL-TRNA EDITING PROTEIN"/>
    <property type="match status" value="1"/>
</dbReference>
<evidence type="ECO:0008006" key="5">
    <source>
        <dbReference type="Google" id="ProtNLM"/>
    </source>
</evidence>
<organism evidence="3 4">
    <name type="scientific">Hypholoma sublateritium (strain FD-334 SS-4)</name>
    <dbReference type="NCBI Taxonomy" id="945553"/>
    <lineage>
        <taxon>Eukaryota</taxon>
        <taxon>Fungi</taxon>
        <taxon>Dikarya</taxon>
        <taxon>Basidiomycota</taxon>
        <taxon>Agaricomycotina</taxon>
        <taxon>Agaricomycetes</taxon>
        <taxon>Agaricomycetidae</taxon>
        <taxon>Agaricales</taxon>
        <taxon>Agaricineae</taxon>
        <taxon>Strophariaceae</taxon>
        <taxon>Hypholoma</taxon>
    </lineage>
</organism>
<keyword evidence="1" id="KW-0479">Metal-binding</keyword>
<dbReference type="GO" id="GO:0002196">
    <property type="term" value="F:Ser-tRNA(Ala) deacylase activity"/>
    <property type="evidence" value="ECO:0007669"/>
    <property type="project" value="TreeGrafter"/>
</dbReference>